<organism evidence="1 2">
    <name type="scientific">Candidatus Argoarchaeum ethanivorans</name>
    <dbReference type="NCBI Taxonomy" id="2608793"/>
    <lineage>
        <taxon>Archaea</taxon>
        <taxon>Methanobacteriati</taxon>
        <taxon>Methanobacteriota</taxon>
        <taxon>Stenosarchaea group</taxon>
        <taxon>Methanomicrobia</taxon>
        <taxon>Methanosarcinales</taxon>
        <taxon>Methanosarcinales incertae sedis</taxon>
        <taxon>GOM Arc I cluster</taxon>
        <taxon>Candidatus Argoarchaeum</taxon>
    </lineage>
</organism>
<dbReference type="AlphaFoldDB" id="A0A811TJR5"/>
<proteinExistence type="predicted"/>
<protein>
    <submittedName>
        <fullName evidence="1">Uncharacterized protein</fullName>
    </submittedName>
</protein>
<name>A0A811TJR5_9EURY</name>
<dbReference type="EMBL" id="CAJHIS010000057">
    <property type="protein sequence ID" value="CAD6495086.1"/>
    <property type="molecule type" value="Genomic_DNA"/>
</dbReference>
<accession>A0A811TJR5</accession>
<evidence type="ECO:0000313" key="1">
    <source>
        <dbReference type="EMBL" id="CAD6495086.1"/>
    </source>
</evidence>
<evidence type="ECO:0000313" key="2">
    <source>
        <dbReference type="Proteomes" id="UP000634805"/>
    </source>
</evidence>
<dbReference type="Proteomes" id="UP000634805">
    <property type="component" value="Unassembled WGS sequence"/>
</dbReference>
<reference evidence="1" key="1">
    <citation type="submission" date="2020-10" db="EMBL/GenBank/DDBJ databases">
        <authorList>
            <person name="Hahn C.J."/>
            <person name="Laso-Perez R."/>
            <person name="Vulcano F."/>
            <person name="Vaziourakis K.-M."/>
            <person name="Stokke R."/>
            <person name="Steen I.H."/>
            <person name="Teske A."/>
            <person name="Boetius A."/>
            <person name="Liebeke M."/>
            <person name="Amann R."/>
            <person name="Knittel K."/>
        </authorList>
    </citation>
    <scope>NUCLEOTIDE SEQUENCE</scope>
    <source>
        <strain evidence="1">Gfbio:e3339647-f889-4370-9287-4fb5cb688e4c:AG392D22_GoMArc1</strain>
    </source>
</reference>
<gene>
    <name evidence="1" type="ORF">EMLJLAPB_01176</name>
</gene>
<comment type="caution">
    <text evidence="1">The sequence shown here is derived from an EMBL/GenBank/DDBJ whole genome shotgun (WGS) entry which is preliminary data.</text>
</comment>
<sequence>MMQSELLCNPTRGVVRTYIDVHKVRNGKRR</sequence>